<dbReference type="STRING" id="1860102.ACCAA_280034"/>
<evidence type="ECO:0000313" key="2">
    <source>
        <dbReference type="Proteomes" id="UP000199169"/>
    </source>
</evidence>
<keyword evidence="2" id="KW-1185">Reference proteome</keyword>
<organism evidence="1 2">
    <name type="scientific">Candidatus Accumulibacter aalborgensis</name>
    <dbReference type="NCBI Taxonomy" id="1860102"/>
    <lineage>
        <taxon>Bacteria</taxon>
        <taxon>Pseudomonadati</taxon>
        <taxon>Pseudomonadota</taxon>
        <taxon>Betaproteobacteria</taxon>
        <taxon>Candidatus Accumulibacter</taxon>
    </lineage>
</organism>
<dbReference type="Pfam" id="PF10387">
    <property type="entry name" value="DUF2442"/>
    <property type="match status" value="1"/>
</dbReference>
<name>A0A1A8XPV6_9PROT</name>
<reference evidence="1 2" key="1">
    <citation type="submission" date="2016-06" db="EMBL/GenBank/DDBJ databases">
        <authorList>
            <person name="Kjaerup R.B."/>
            <person name="Dalgaard T.S."/>
            <person name="Juul-Madsen H.R."/>
        </authorList>
    </citation>
    <scope>NUCLEOTIDE SEQUENCE [LARGE SCALE GENOMIC DNA]</scope>
    <source>
        <strain evidence="1">3</strain>
    </source>
</reference>
<dbReference type="InterPro" id="IPR036782">
    <property type="entry name" value="NE0471-like_N"/>
</dbReference>
<gene>
    <name evidence="1" type="ORF">ACCAA_280034</name>
</gene>
<dbReference type="EMBL" id="FLQX01000103">
    <property type="protein sequence ID" value="SBT05968.1"/>
    <property type="molecule type" value="Genomic_DNA"/>
</dbReference>
<dbReference type="SUPFAM" id="SSF143880">
    <property type="entry name" value="NE0471 N-terminal domain-like"/>
    <property type="match status" value="1"/>
</dbReference>
<sequence>MIKVLTARYRGDFRAVLSFSDGAEGTFDGRALLQRSGPLLEPLRDEAYFQHMFIDAGALCWPNGLELSPARLHETCRDLVAASI</sequence>
<dbReference type="RefSeq" id="WP_186406880.1">
    <property type="nucleotide sequence ID" value="NZ_FLQX01000103.1"/>
</dbReference>
<dbReference type="AlphaFoldDB" id="A0A1A8XPV6"/>
<evidence type="ECO:0000313" key="1">
    <source>
        <dbReference type="EMBL" id="SBT05968.1"/>
    </source>
</evidence>
<dbReference type="Gene3D" id="3.30.2020.10">
    <property type="entry name" value="NE0471-like N-terminal domain"/>
    <property type="match status" value="1"/>
</dbReference>
<dbReference type="Proteomes" id="UP000199169">
    <property type="component" value="Unassembled WGS sequence"/>
</dbReference>
<accession>A0A1A8XPV6</accession>
<protein>
    <recommendedName>
        <fullName evidence="3">DUF2442 domain-containing protein</fullName>
    </recommendedName>
</protein>
<evidence type="ECO:0008006" key="3">
    <source>
        <dbReference type="Google" id="ProtNLM"/>
    </source>
</evidence>
<dbReference type="InterPro" id="IPR018841">
    <property type="entry name" value="DUF2442"/>
</dbReference>
<proteinExistence type="predicted"/>